<dbReference type="PANTHER" id="PTHR43806">
    <property type="entry name" value="PEPTIDASE S8"/>
    <property type="match status" value="1"/>
</dbReference>
<evidence type="ECO:0000256" key="6">
    <source>
        <dbReference type="ARBA" id="ARBA00023619"/>
    </source>
</evidence>
<keyword evidence="4 7" id="KW-0720">Serine protease</keyword>
<dbReference type="Proteomes" id="UP001189429">
    <property type="component" value="Unassembled WGS sequence"/>
</dbReference>
<dbReference type="EC" id="3.4.21.62" evidence="6"/>
<dbReference type="EMBL" id="CAUYUJ010015486">
    <property type="protein sequence ID" value="CAK0854544.1"/>
    <property type="molecule type" value="Genomic_DNA"/>
</dbReference>
<dbReference type="PROSITE" id="PS00136">
    <property type="entry name" value="SUBTILASE_ASP"/>
    <property type="match status" value="1"/>
</dbReference>
<protein>
    <recommendedName>
        <fullName evidence="6">subtilisin</fullName>
        <ecNumber evidence="6">3.4.21.62</ecNumber>
    </recommendedName>
</protein>
<evidence type="ECO:0000256" key="5">
    <source>
        <dbReference type="ARBA" id="ARBA00023529"/>
    </source>
</evidence>
<feature type="domain" description="Peptidase S8/S53" evidence="9">
    <location>
        <begin position="485"/>
        <end position="734"/>
    </location>
</feature>
<sequence>MPPNSTSQGSNASNSSAAGTAGSAANPATVGTGGGHGPGEDCSPGQYCGFPTGMSPSQILCPSSNRCPGEGSPSFPTCLPGTENACACQQEMANGKQARTCECPQSGDCYDALPPPAARRMAAAGGALGPGGECDAGHQQFCGFPQDTLVSQILCPSTNKCPGEGSPSFPDCTPGDENACACEQVLDSSGGQERTCTCPESGDCYDAVATENSSQENATTMTNTTNWNLTSMANITDFNVLASLIPSWCISEGAFDCTAGVNNWEAGWSPDKKEWCCKYFKIACEEIELNESLGDPKFYSEFIGEEQRVHIINLPVAWSMEQVSRFHEAACKEVDTYGRVGCKGVEGGLRAVAVSASPAWVKLVMKRFIKLDPGVTFADADAFAEQNLKLPLVEPAEAQPEGQEDGSGASLSEAPARRLRIEGQRTLQLTQSLTSGTGCSFAPGTQCFERLKSEGLWGLGRVGGCAKGGGSSCDGGHEVRYKMGYGVHVYVLDTGIMTTHDEFRFLNRSGEDGGEVRAIPTFEVSDDGLRECDSKDTSCALDRHGHGTHAAGIIGGNLYGLAKYATLHACKVLDDDGSSSMWRFMVGVNWVAEKGKRPAIIAASVSASGRSASLEREISRAVNGGVVVVVAAGNVGDTSAGNVDSDSCSVFPGNIPFVVTVGATNADDTKASFSRGGSCIDMFAPGQDILSAGISKRNATRMMSSTSMAASHVAGVATLLQWDSDESHLMPEQISGSRRGWWSPRPTGSSSRSERTPRTSWSSMLLWLRRAPWSQRRYRPPRPGPPRRSPRL</sequence>
<evidence type="ECO:0000256" key="7">
    <source>
        <dbReference type="PROSITE-ProRule" id="PRU01240"/>
    </source>
</evidence>
<dbReference type="SUPFAM" id="SSF52743">
    <property type="entry name" value="Subtilisin-like"/>
    <property type="match status" value="1"/>
</dbReference>
<dbReference type="Pfam" id="PF00082">
    <property type="entry name" value="Peptidase_S8"/>
    <property type="match status" value="1"/>
</dbReference>
<reference evidence="10" key="1">
    <citation type="submission" date="2023-10" db="EMBL/GenBank/DDBJ databases">
        <authorList>
            <person name="Chen Y."/>
            <person name="Shah S."/>
            <person name="Dougan E. K."/>
            <person name="Thang M."/>
            <person name="Chan C."/>
        </authorList>
    </citation>
    <scope>NUCLEOTIDE SEQUENCE [LARGE SCALE GENOMIC DNA]</scope>
</reference>
<proteinExistence type="inferred from homology"/>
<feature type="active site" description="Charge relay system" evidence="7">
    <location>
        <position position="707"/>
    </location>
</feature>
<dbReference type="InterPro" id="IPR023827">
    <property type="entry name" value="Peptidase_S8_Asp-AS"/>
</dbReference>
<evidence type="ECO:0000256" key="8">
    <source>
        <dbReference type="SAM" id="MobiDB-lite"/>
    </source>
</evidence>
<evidence type="ECO:0000256" key="4">
    <source>
        <dbReference type="ARBA" id="ARBA00022825"/>
    </source>
</evidence>
<feature type="active site" description="Charge relay system" evidence="7">
    <location>
        <position position="546"/>
    </location>
</feature>
<dbReference type="PRINTS" id="PR00723">
    <property type="entry name" value="SUBTILISIN"/>
</dbReference>
<dbReference type="InterPro" id="IPR050131">
    <property type="entry name" value="Peptidase_S8_subtilisin-like"/>
</dbReference>
<feature type="region of interest" description="Disordered" evidence="8">
    <location>
        <begin position="733"/>
        <end position="759"/>
    </location>
</feature>
<feature type="compositionally biased region" description="Low complexity" evidence="8">
    <location>
        <begin position="1"/>
        <end position="29"/>
    </location>
</feature>
<evidence type="ECO:0000259" key="9">
    <source>
        <dbReference type="Pfam" id="PF00082"/>
    </source>
</evidence>
<name>A0ABN9U6B7_9DINO</name>
<keyword evidence="11" id="KW-1185">Reference proteome</keyword>
<feature type="active site" description="Charge relay system" evidence="7">
    <location>
        <position position="493"/>
    </location>
</feature>
<dbReference type="PROSITE" id="PS51892">
    <property type="entry name" value="SUBTILASE"/>
    <property type="match status" value="1"/>
</dbReference>
<comment type="catalytic activity">
    <reaction evidence="5">
        <text>Hydrolysis of proteins with broad specificity for peptide bonds, and a preference for a large uncharged residue in P1. Hydrolyzes peptide amides.</text>
        <dbReference type="EC" id="3.4.21.62"/>
    </reaction>
</comment>
<dbReference type="Gene3D" id="3.40.50.200">
    <property type="entry name" value="Peptidase S8/S53 domain"/>
    <property type="match status" value="1"/>
</dbReference>
<gene>
    <name evidence="10" type="ORF">PCOR1329_LOCUS45611</name>
</gene>
<feature type="region of interest" description="Disordered" evidence="8">
    <location>
        <begin position="1"/>
        <end position="38"/>
    </location>
</feature>
<organism evidence="10 11">
    <name type="scientific">Prorocentrum cordatum</name>
    <dbReference type="NCBI Taxonomy" id="2364126"/>
    <lineage>
        <taxon>Eukaryota</taxon>
        <taxon>Sar</taxon>
        <taxon>Alveolata</taxon>
        <taxon>Dinophyceae</taxon>
        <taxon>Prorocentrales</taxon>
        <taxon>Prorocentraceae</taxon>
        <taxon>Prorocentrum</taxon>
    </lineage>
</organism>
<feature type="compositionally biased region" description="Low complexity" evidence="8">
    <location>
        <begin position="741"/>
        <end position="751"/>
    </location>
</feature>
<keyword evidence="2 7" id="KW-0645">Protease</keyword>
<comment type="similarity">
    <text evidence="1 7">Belongs to the peptidase S8 family.</text>
</comment>
<accession>A0ABN9U6B7</accession>
<evidence type="ECO:0000256" key="1">
    <source>
        <dbReference type="ARBA" id="ARBA00011073"/>
    </source>
</evidence>
<dbReference type="InterPro" id="IPR036852">
    <property type="entry name" value="Peptidase_S8/S53_dom_sf"/>
</dbReference>
<dbReference type="InterPro" id="IPR000209">
    <property type="entry name" value="Peptidase_S8/S53_dom"/>
</dbReference>
<evidence type="ECO:0000256" key="2">
    <source>
        <dbReference type="ARBA" id="ARBA00022670"/>
    </source>
</evidence>
<keyword evidence="3 7" id="KW-0378">Hydrolase</keyword>
<dbReference type="InterPro" id="IPR015500">
    <property type="entry name" value="Peptidase_S8_subtilisin-rel"/>
</dbReference>
<evidence type="ECO:0000256" key="3">
    <source>
        <dbReference type="ARBA" id="ARBA00022801"/>
    </source>
</evidence>
<evidence type="ECO:0000313" key="11">
    <source>
        <dbReference type="Proteomes" id="UP001189429"/>
    </source>
</evidence>
<evidence type="ECO:0000313" key="10">
    <source>
        <dbReference type="EMBL" id="CAK0854544.1"/>
    </source>
</evidence>
<dbReference type="PANTHER" id="PTHR43806:SF11">
    <property type="entry name" value="CEREVISIN-RELATED"/>
    <property type="match status" value="1"/>
</dbReference>
<comment type="caution">
    <text evidence="10">The sequence shown here is derived from an EMBL/GenBank/DDBJ whole genome shotgun (WGS) entry which is preliminary data.</text>
</comment>